<dbReference type="InterPro" id="IPR008928">
    <property type="entry name" value="6-hairpin_glycosidase_sf"/>
</dbReference>
<dbReference type="PANTHER" id="PTHR47791:SF4">
    <property type="entry name" value="(PUTATIVE SECRETED PROTEIN)-RELATED"/>
    <property type="match status" value="1"/>
</dbReference>
<dbReference type="InterPro" id="IPR014512">
    <property type="entry name" value="O_gly_hydro"/>
</dbReference>
<proteinExistence type="predicted"/>
<evidence type="ECO:0000313" key="1">
    <source>
        <dbReference type="EMBL" id="QPH40854.1"/>
    </source>
</evidence>
<gene>
    <name evidence="1" type="ORF">IZT61_06195</name>
</gene>
<name>A0A7S9L1L9_9SPHI</name>
<dbReference type="Gene3D" id="1.50.10.20">
    <property type="match status" value="1"/>
</dbReference>
<keyword evidence="1" id="KW-0413">Isomerase</keyword>
<dbReference type="PANTHER" id="PTHR47791">
    <property type="entry name" value="MEIOTICALLY UP-REGULATED GENE 191 PROTEIN"/>
    <property type="match status" value="1"/>
</dbReference>
<dbReference type="SUPFAM" id="SSF48208">
    <property type="entry name" value="Six-hairpin glycosidases"/>
    <property type="match status" value="1"/>
</dbReference>
<accession>A0A7S9L1L9</accession>
<dbReference type="PIRSF" id="PIRSF021505">
    <property type="entry name" value="O_gly_hdrol"/>
    <property type="match status" value="1"/>
</dbReference>
<dbReference type="AlphaFoldDB" id="A0A7S9L1L9"/>
<protein>
    <submittedName>
        <fullName evidence="1">AGE family epimerase/isomerase</fullName>
    </submittedName>
</protein>
<dbReference type="KEGG" id="pex:IZT61_06195"/>
<dbReference type="RefSeq" id="WP_196100308.1">
    <property type="nucleotide sequence ID" value="NZ_CP064939.1"/>
</dbReference>
<reference evidence="1 2" key="1">
    <citation type="submission" date="2020-11" db="EMBL/GenBank/DDBJ databases">
        <title>Pedobacter endophytica, an endophytic bacteria isolated form Carex pumila.</title>
        <authorList>
            <person name="Peng Y."/>
            <person name="Jiang L."/>
            <person name="Lee J."/>
        </authorList>
    </citation>
    <scope>NUCLEOTIDE SEQUENCE [LARGE SCALE GENOMIC DNA]</scope>
    <source>
        <strain evidence="1 2">JBR3-12</strain>
    </source>
</reference>
<dbReference type="Proteomes" id="UP000594759">
    <property type="component" value="Chromosome"/>
</dbReference>
<keyword evidence="2" id="KW-1185">Reference proteome</keyword>
<dbReference type="InterPro" id="IPR053169">
    <property type="entry name" value="MUG_Protein"/>
</dbReference>
<dbReference type="InterPro" id="IPR005198">
    <property type="entry name" value="Glyco_hydro_76"/>
</dbReference>
<evidence type="ECO:0000313" key="2">
    <source>
        <dbReference type="Proteomes" id="UP000594759"/>
    </source>
</evidence>
<dbReference type="GO" id="GO:0005975">
    <property type="term" value="P:carbohydrate metabolic process"/>
    <property type="evidence" value="ECO:0007669"/>
    <property type="project" value="InterPro"/>
</dbReference>
<organism evidence="1 2">
    <name type="scientific">Pedobacter endophyticus</name>
    <dbReference type="NCBI Taxonomy" id="2789740"/>
    <lineage>
        <taxon>Bacteria</taxon>
        <taxon>Pseudomonadati</taxon>
        <taxon>Bacteroidota</taxon>
        <taxon>Sphingobacteriia</taxon>
        <taxon>Sphingobacteriales</taxon>
        <taxon>Sphingobacteriaceae</taxon>
        <taxon>Pedobacter</taxon>
    </lineage>
</organism>
<sequence>MKYFLIFLGIILFQHSYAQEAKYSAFYKERAELMFQKVWQHYRVPQHSGLFSEHYPTGGRVNLDYFQGAGVKEKEVSFLWPFSGVFSAANVLIKYPDLQAKYKKYLDTLSIGVLAYRDTTRIPVGYQAYPATLEKSDRYYDDNGLVCIDYVEAYFNTKDATYITKAKEVFNFIISGWDDKLGGGVYWLEGHKDQKPACSNGMATLAALKLYQATKEPFYLTWGTRFYNWMHSTLRNPDGIYYNDVKMDGKPNETYYTYNTGSMLEAAVLMYHFTADQKYLKEAQLVASNSFGFFSEEHHGVRQFKIDLPWFVTVLFRGYEALYKVDRNPRYINAVAANLDRAWQESADRYGFLTAKWATDDASKRKPKWLLDEACIAELYGRMSLLNIKSKQE</sequence>
<dbReference type="GO" id="GO:0016853">
    <property type="term" value="F:isomerase activity"/>
    <property type="evidence" value="ECO:0007669"/>
    <property type="project" value="UniProtKB-KW"/>
</dbReference>
<dbReference type="Pfam" id="PF03663">
    <property type="entry name" value="Glyco_hydro_76"/>
    <property type="match status" value="1"/>
</dbReference>
<dbReference type="EMBL" id="CP064939">
    <property type="protein sequence ID" value="QPH40854.1"/>
    <property type="molecule type" value="Genomic_DNA"/>
</dbReference>